<sequence>MIDLAAQNRVFSLTLTGLTWLITLAIAPSLYGVTFVVTDEDPLFFPAGAEVVGALPAASVFGQDAPTSLGQSFQLGAPLSLESIFVEYENDTGAADAPNDKSVTMTIFSVLDVFALTHDEPPMVGDILFSESIIFPYVGNTETIAGIQLDSPLALAANTGSAGYMLSFSGGGDPGWEWERDGSSGGSAYGGGQAYEDAAQKLSGGHSVDYVFALSSVALPEPELPVTTDSFMNGDLLAGTTWVNGLAPVGTPPNPNVIHNVVSGHAITANGSAPYTGAGVNIVDGSLTYTASQVQLSSVTVGAGSTVTETHSGAFFLGNISAPELGNMELNGQLSITAEGGADAAIDMNMSGTGTATVNLSAGGTFYLDSATSWENFSGTLQFNGSGDEVLYDLAPGSGMTLEMNSTGINKLSLNPLNASPGNLLETIVFNQPGEIVHAAVNSRFQQPSRLIANADVSVDMTQTFPGNERRMFFNNGLHGAANVTVTGTPTDPTSGSITLNEFEIGLSGQDGTTATHFETDNFSGTLTLNNFVNAEIRDHVPSATVVVNQNARLEFGHRDVESLFTTRVGDVTVNSGGSLEVGYEEDDTHAPYQLQLTTQRGQSGDLTLASGSETIMQISANGANQFDTIAAEGTVTLGGTLELLINPSVPSQTVSCDPNVDCAYTPVDGDMFEIISIVAETLPADLDGNGTVGSEDIAIWDSQYGQTLAAGDNQDFDVTADVDGDGDTDGADLLAIQRDFGASGALTGSITGDFDSIVIVDPLNTLAGFNVTHSVTATSVILTVNAIPAQTAVPEPSACLLAGIALIIGGGARGWGRPRTMVR</sequence>
<dbReference type="InterPro" id="IPR018247">
    <property type="entry name" value="EF_Hand_1_Ca_BS"/>
</dbReference>
<dbReference type="InterPro" id="IPR036439">
    <property type="entry name" value="Dockerin_dom_sf"/>
</dbReference>
<protein>
    <recommendedName>
        <fullName evidence="3">PEP-CTERM protein-sorting domain-containing protein</fullName>
    </recommendedName>
</protein>
<organism evidence="1 2">
    <name type="scientific">Adhaeretor mobilis</name>
    <dbReference type="NCBI Taxonomy" id="1930276"/>
    <lineage>
        <taxon>Bacteria</taxon>
        <taxon>Pseudomonadati</taxon>
        <taxon>Planctomycetota</taxon>
        <taxon>Planctomycetia</taxon>
        <taxon>Pirellulales</taxon>
        <taxon>Lacipirellulaceae</taxon>
        <taxon>Adhaeretor</taxon>
    </lineage>
</organism>
<evidence type="ECO:0008006" key="3">
    <source>
        <dbReference type="Google" id="ProtNLM"/>
    </source>
</evidence>
<keyword evidence="2" id="KW-1185">Reference proteome</keyword>
<dbReference type="KEGG" id="amob:HG15A2_24890"/>
<accession>A0A517MWL1</accession>
<dbReference type="AlphaFoldDB" id="A0A517MWL1"/>
<reference evidence="1 2" key="1">
    <citation type="submission" date="2019-02" db="EMBL/GenBank/DDBJ databases">
        <title>Deep-cultivation of Planctomycetes and their phenomic and genomic characterization uncovers novel biology.</title>
        <authorList>
            <person name="Wiegand S."/>
            <person name="Jogler M."/>
            <person name="Boedeker C."/>
            <person name="Pinto D."/>
            <person name="Vollmers J."/>
            <person name="Rivas-Marin E."/>
            <person name="Kohn T."/>
            <person name="Peeters S.H."/>
            <person name="Heuer A."/>
            <person name="Rast P."/>
            <person name="Oberbeckmann S."/>
            <person name="Bunk B."/>
            <person name="Jeske O."/>
            <person name="Meyerdierks A."/>
            <person name="Storesund J.E."/>
            <person name="Kallscheuer N."/>
            <person name="Luecker S."/>
            <person name="Lage O.M."/>
            <person name="Pohl T."/>
            <person name="Merkel B.J."/>
            <person name="Hornburger P."/>
            <person name="Mueller R.-W."/>
            <person name="Bruemmer F."/>
            <person name="Labrenz M."/>
            <person name="Spormann A.M."/>
            <person name="Op den Camp H."/>
            <person name="Overmann J."/>
            <person name="Amann R."/>
            <person name="Jetten M.S.M."/>
            <person name="Mascher T."/>
            <person name="Medema M.H."/>
            <person name="Devos D.P."/>
            <person name="Kaster A.-K."/>
            <person name="Ovreas L."/>
            <person name="Rohde M."/>
            <person name="Galperin M.Y."/>
            <person name="Jogler C."/>
        </authorList>
    </citation>
    <scope>NUCLEOTIDE SEQUENCE [LARGE SCALE GENOMIC DNA]</scope>
    <source>
        <strain evidence="1 2">HG15A2</strain>
    </source>
</reference>
<dbReference type="GO" id="GO:0000272">
    <property type="term" value="P:polysaccharide catabolic process"/>
    <property type="evidence" value="ECO:0007669"/>
    <property type="project" value="InterPro"/>
</dbReference>
<dbReference type="EMBL" id="CP036263">
    <property type="protein sequence ID" value="QDS99197.1"/>
    <property type="molecule type" value="Genomic_DNA"/>
</dbReference>
<evidence type="ECO:0000313" key="2">
    <source>
        <dbReference type="Proteomes" id="UP000319852"/>
    </source>
</evidence>
<dbReference type="Gene3D" id="1.10.1330.10">
    <property type="entry name" value="Dockerin domain"/>
    <property type="match status" value="1"/>
</dbReference>
<dbReference type="RefSeq" id="WP_145060457.1">
    <property type="nucleotide sequence ID" value="NZ_CP036263.1"/>
</dbReference>
<evidence type="ECO:0000313" key="1">
    <source>
        <dbReference type="EMBL" id="QDS99197.1"/>
    </source>
</evidence>
<proteinExistence type="predicted"/>
<name>A0A517MWL1_9BACT</name>
<dbReference type="OrthoDB" id="264887at2"/>
<dbReference type="Proteomes" id="UP000319852">
    <property type="component" value="Chromosome"/>
</dbReference>
<dbReference type="PROSITE" id="PS00018">
    <property type="entry name" value="EF_HAND_1"/>
    <property type="match status" value="1"/>
</dbReference>
<gene>
    <name evidence="1" type="ORF">HG15A2_24890</name>
</gene>